<keyword evidence="2" id="KW-1133">Transmembrane helix</keyword>
<dbReference type="InterPro" id="IPR052016">
    <property type="entry name" value="Bact_Sigma-Reg"/>
</dbReference>
<name>J2K6K6_9ACTN</name>
<dbReference type="Pfam" id="PF07228">
    <property type="entry name" value="SpoIIE"/>
    <property type="match status" value="1"/>
</dbReference>
<protein>
    <submittedName>
        <fullName evidence="4">Serine phosphatase RsbU regulator of sigma subunit-like protein</fullName>
    </submittedName>
</protein>
<dbReference type="AlphaFoldDB" id="J2K6K6"/>
<evidence type="ECO:0000256" key="1">
    <source>
        <dbReference type="ARBA" id="ARBA00022801"/>
    </source>
</evidence>
<dbReference type="SMART" id="SM00331">
    <property type="entry name" value="PP2C_SIG"/>
    <property type="match status" value="1"/>
</dbReference>
<gene>
    <name evidence="4" type="ORF">SU9_04951</name>
</gene>
<dbReference type="Gene3D" id="3.60.40.10">
    <property type="entry name" value="PPM-type phosphatase domain"/>
    <property type="match status" value="1"/>
</dbReference>
<dbReference type="PANTHER" id="PTHR43156">
    <property type="entry name" value="STAGE II SPORULATION PROTEIN E-RELATED"/>
    <property type="match status" value="1"/>
</dbReference>
<sequence length="421" mass="45643">MGLSGRDSLWFLITVVSGARVDRSGQWIFERIGRDRRADRSRTGGQLTAIVDHSGFEVPRPPAWMRWLPLAYVVWVLLLEFVTPTPWAVSFLLIALPVTAAYTLGPVAVAAITVFAMVLEGVLAGTPCCTGHNVHQLWENHHVAAYTATGLVGLLGVALAAHRRRQEQQLVRAHSVAEALMRTLLRPVPHRVGQVLAAGLYRSGEVGTMVGGDLFDIRATPAGERALIGDVRGKGLQAVRTVADLLGSFREAAYDQPDLLAVAARMERCLAREAEERPDDELFVTAALVEYDAVAQRLTIVNHGHIEPVLISRGEVTALSGPPALPLGLGALDGEDPVSYTHPFTHGDVLLLCTDGLIEARDQTGAFYPLLDRLRDRFAGRPAPGPVDVIDFLNTDLPRHTRVFHDDVALLALGPHDVGES</sequence>
<feature type="transmembrane region" description="Helical" evidence="2">
    <location>
        <begin position="70"/>
        <end position="94"/>
    </location>
</feature>
<evidence type="ECO:0000259" key="3">
    <source>
        <dbReference type="SMART" id="SM00331"/>
    </source>
</evidence>
<keyword evidence="2" id="KW-0472">Membrane</keyword>
<dbReference type="GO" id="GO:0016791">
    <property type="term" value="F:phosphatase activity"/>
    <property type="evidence" value="ECO:0007669"/>
    <property type="project" value="TreeGrafter"/>
</dbReference>
<feature type="domain" description="PPM-type phosphatase" evidence="3">
    <location>
        <begin position="196"/>
        <end position="415"/>
    </location>
</feature>
<dbReference type="HOGENOM" id="CLU_045535_1_0_11"/>
<accession>J2K6K6</accession>
<comment type="caution">
    <text evidence="4">The sequence shown here is derived from an EMBL/GenBank/DDBJ whole genome shotgun (WGS) entry which is preliminary data.</text>
</comment>
<dbReference type="STRING" id="1160718.SU9_04951"/>
<feature type="transmembrane region" description="Helical" evidence="2">
    <location>
        <begin position="101"/>
        <end position="123"/>
    </location>
</feature>
<organism evidence="4">
    <name type="scientific">Streptomyces auratus AGR0001</name>
    <dbReference type="NCBI Taxonomy" id="1160718"/>
    <lineage>
        <taxon>Bacteria</taxon>
        <taxon>Bacillati</taxon>
        <taxon>Actinomycetota</taxon>
        <taxon>Actinomycetes</taxon>
        <taxon>Kitasatosporales</taxon>
        <taxon>Streptomycetaceae</taxon>
        <taxon>Streptomyces</taxon>
    </lineage>
</organism>
<feature type="transmembrane region" description="Helical" evidence="2">
    <location>
        <begin position="143"/>
        <end position="162"/>
    </location>
</feature>
<keyword evidence="1" id="KW-0378">Hydrolase</keyword>
<dbReference type="PANTHER" id="PTHR43156:SF2">
    <property type="entry name" value="STAGE II SPORULATION PROTEIN E"/>
    <property type="match status" value="1"/>
</dbReference>
<proteinExistence type="predicted"/>
<dbReference type="eggNOG" id="COG2208">
    <property type="taxonomic scope" value="Bacteria"/>
</dbReference>
<dbReference type="InterPro" id="IPR036457">
    <property type="entry name" value="PPM-type-like_dom_sf"/>
</dbReference>
<reference evidence="4" key="1">
    <citation type="journal article" date="2012" name="J. Bacteriol.">
        <title>Genome Sequence of Streptomyces auratus Strain AGR0001, a Phoslactomycin-Producing Actinomycete.</title>
        <authorList>
            <person name="Han X."/>
            <person name="Li M."/>
            <person name="Ding Z."/>
            <person name="Zhao J."/>
            <person name="Ji K."/>
            <person name="Wen M."/>
            <person name="Lu T."/>
        </authorList>
    </citation>
    <scope>NUCLEOTIDE SEQUENCE [LARGE SCALE GENOMIC DNA]</scope>
    <source>
        <strain evidence="4">AGR0001</strain>
    </source>
</reference>
<dbReference type="SUPFAM" id="SSF81606">
    <property type="entry name" value="PP2C-like"/>
    <property type="match status" value="1"/>
</dbReference>
<dbReference type="InterPro" id="IPR001932">
    <property type="entry name" value="PPM-type_phosphatase-like_dom"/>
</dbReference>
<keyword evidence="2" id="KW-0812">Transmembrane</keyword>
<dbReference type="EMBL" id="AJGV01000041">
    <property type="protein sequence ID" value="EJJ08130.1"/>
    <property type="molecule type" value="Genomic_DNA"/>
</dbReference>
<evidence type="ECO:0000256" key="2">
    <source>
        <dbReference type="SAM" id="Phobius"/>
    </source>
</evidence>
<evidence type="ECO:0000313" key="4">
    <source>
        <dbReference type="EMBL" id="EJJ08130.1"/>
    </source>
</evidence>
<dbReference type="PATRIC" id="fig|1160718.3.peg.1017"/>